<evidence type="ECO:0000256" key="5">
    <source>
        <dbReference type="ARBA" id="ARBA00022840"/>
    </source>
</evidence>
<keyword evidence="6" id="KW-0028">Amino-acid biosynthesis</keyword>
<name>A0A4P7A0S0_9BACL</name>
<dbReference type="RefSeq" id="WP_134210568.1">
    <property type="nucleotide sequence ID" value="NZ_CP038015.1"/>
</dbReference>
<dbReference type="InterPro" id="IPR029055">
    <property type="entry name" value="Ntn_hydrolases_N"/>
</dbReference>
<dbReference type="InterPro" id="IPR001962">
    <property type="entry name" value="Asn_synthase"/>
</dbReference>
<evidence type="ECO:0000313" key="12">
    <source>
        <dbReference type="Proteomes" id="UP000294292"/>
    </source>
</evidence>
<dbReference type="GO" id="GO:0004066">
    <property type="term" value="F:asparagine synthase (glutamine-hydrolyzing) activity"/>
    <property type="evidence" value="ECO:0007669"/>
    <property type="project" value="UniProtKB-EC"/>
</dbReference>
<dbReference type="CDD" id="cd00712">
    <property type="entry name" value="AsnB"/>
    <property type="match status" value="1"/>
</dbReference>
<comment type="similarity">
    <text evidence="2">Belongs to the asparagine synthetase family.</text>
</comment>
<dbReference type="Gene3D" id="3.60.20.10">
    <property type="entry name" value="Glutamine Phosphoribosylpyrophosphate, subunit 1, domain 1"/>
    <property type="match status" value="1"/>
</dbReference>
<dbReference type="PROSITE" id="PS51278">
    <property type="entry name" value="GATASE_TYPE_2"/>
    <property type="match status" value="1"/>
</dbReference>
<dbReference type="PANTHER" id="PTHR43284:SF1">
    <property type="entry name" value="ASPARAGINE SYNTHETASE"/>
    <property type="match status" value="1"/>
</dbReference>
<dbReference type="InterPro" id="IPR006426">
    <property type="entry name" value="Asn_synth_AEB"/>
</dbReference>
<gene>
    <name evidence="11" type="ORF">E2636_12935</name>
</gene>
<evidence type="ECO:0000256" key="4">
    <source>
        <dbReference type="ARBA" id="ARBA00022741"/>
    </source>
</evidence>
<keyword evidence="7" id="KW-0315">Glutamine amidotransferase</keyword>
<evidence type="ECO:0000256" key="3">
    <source>
        <dbReference type="ARBA" id="ARBA00012737"/>
    </source>
</evidence>
<dbReference type="Pfam" id="PF13537">
    <property type="entry name" value="GATase_7"/>
    <property type="match status" value="1"/>
</dbReference>
<dbReference type="Pfam" id="PF00733">
    <property type="entry name" value="Asn_synthase"/>
    <property type="match status" value="1"/>
</dbReference>
<sequence>MSAITGIYQFNKDPVRIQHGTILMSYLEKFPADSRQIWNDTKVFLGSHAQWVTPESVDETLPFYDYERQLAITADAIIDNRQELFDLLTIEEADRSALTDSQLILLSYQKWGEECLKHLVGDFAFMIWDQRQQRLFGARDFSGSRTLYFHKNQENFAFCTVIDPLLALPYIEKKLNEQWLAEYLAISGMVDGVDSSITPYQNIEQVPPSHSISIVNNKVTLKRYSYITQGKRLKLKSDGEYVEAFQSVFQEAVTSRLRTHRKVGSQLSGGLDSGAVVGFAAKNLQREKKLLHTFSYIPPDDFKDFTPTYLLADERPFIKSTVEYVGGISDHYHDFEGKDSLSEIDDFLEIMEMPYKFFENSFWLKGMFEKAHEEDIGILLNGDRGNFTISWGGAFDYYATLLKKLKWVRLFKELDQYRENAGVARLGSLPTIARIGFPMIDRAFPQGIPYSIPALINPEFATKMGVYAKFRECGIDQTGSYSNSDSFSQRKKHFEDVSQWNAGSTLAAKLSLRYSVWKRDPTNDIRLIRFCLSVPENQYVQNGVDRALIRRATENYLPDKVRLNQRVRGVQGADWVHRMIPKWNMFIDEVQQLSRDKRVLEYLDGGAIKSALQKVELGPRPECATDPDYKFLMRCLIVYRFLKQFK</sequence>
<keyword evidence="6" id="KW-0061">Asparagine biosynthesis</keyword>
<dbReference type="AlphaFoldDB" id="A0A4P7A0S0"/>
<keyword evidence="12" id="KW-1185">Reference proteome</keyword>
<dbReference type="EMBL" id="CP038015">
    <property type="protein sequence ID" value="QBP41999.1"/>
    <property type="molecule type" value="Genomic_DNA"/>
</dbReference>
<dbReference type="Gene3D" id="3.40.50.620">
    <property type="entry name" value="HUPs"/>
    <property type="match status" value="2"/>
</dbReference>
<comment type="pathway">
    <text evidence="1">Amino-acid biosynthesis; L-asparagine biosynthesis; L-asparagine from L-aspartate (L-Gln route): step 1/1.</text>
</comment>
<evidence type="ECO:0000256" key="6">
    <source>
        <dbReference type="ARBA" id="ARBA00022888"/>
    </source>
</evidence>
<keyword evidence="4 9" id="KW-0547">Nucleotide-binding</keyword>
<accession>A0A4P7A0S0</accession>
<evidence type="ECO:0000256" key="9">
    <source>
        <dbReference type="PIRSR" id="PIRSR001589-2"/>
    </source>
</evidence>
<keyword evidence="5 9" id="KW-0067">ATP-binding</keyword>
<dbReference type="InterPro" id="IPR017932">
    <property type="entry name" value="GATase_2_dom"/>
</dbReference>
<evidence type="ECO:0000259" key="10">
    <source>
        <dbReference type="PROSITE" id="PS51278"/>
    </source>
</evidence>
<dbReference type="Proteomes" id="UP000294292">
    <property type="component" value="Chromosome"/>
</dbReference>
<dbReference type="InterPro" id="IPR051786">
    <property type="entry name" value="ASN_synthetase/amidase"/>
</dbReference>
<feature type="domain" description="Glutamine amidotransferase type-2" evidence="10">
    <location>
        <begin position="2"/>
        <end position="217"/>
    </location>
</feature>
<protein>
    <recommendedName>
        <fullName evidence="3">asparagine synthase (glutamine-hydrolyzing)</fullName>
        <ecNumber evidence="3">6.3.5.4</ecNumber>
    </recommendedName>
</protein>
<dbReference type="InterPro" id="IPR014729">
    <property type="entry name" value="Rossmann-like_a/b/a_fold"/>
</dbReference>
<reference evidence="11 12" key="1">
    <citation type="submission" date="2019-03" db="EMBL/GenBank/DDBJ databases">
        <title>Complete genome sequence of Paenisporosarcina antarctica CGMCC 1.6503T.</title>
        <authorList>
            <person name="Rong J.-C."/>
            <person name="Chi N.-Y."/>
            <person name="Zhang Q.-F."/>
        </authorList>
    </citation>
    <scope>NUCLEOTIDE SEQUENCE [LARGE SCALE GENOMIC DNA]</scope>
    <source>
        <strain evidence="11 12">CGMCC 1.6503</strain>
    </source>
</reference>
<comment type="catalytic activity">
    <reaction evidence="8">
        <text>L-aspartate + L-glutamine + ATP + H2O = L-asparagine + L-glutamate + AMP + diphosphate + H(+)</text>
        <dbReference type="Rhea" id="RHEA:12228"/>
        <dbReference type="ChEBI" id="CHEBI:15377"/>
        <dbReference type="ChEBI" id="CHEBI:15378"/>
        <dbReference type="ChEBI" id="CHEBI:29985"/>
        <dbReference type="ChEBI" id="CHEBI:29991"/>
        <dbReference type="ChEBI" id="CHEBI:30616"/>
        <dbReference type="ChEBI" id="CHEBI:33019"/>
        <dbReference type="ChEBI" id="CHEBI:58048"/>
        <dbReference type="ChEBI" id="CHEBI:58359"/>
        <dbReference type="ChEBI" id="CHEBI:456215"/>
        <dbReference type="EC" id="6.3.5.4"/>
    </reaction>
</comment>
<dbReference type="GO" id="GO:0006529">
    <property type="term" value="P:asparagine biosynthetic process"/>
    <property type="evidence" value="ECO:0007669"/>
    <property type="project" value="UniProtKB-KW"/>
</dbReference>
<dbReference type="PIRSF" id="PIRSF001589">
    <property type="entry name" value="Asn_synthetase_glu-h"/>
    <property type="match status" value="1"/>
</dbReference>
<dbReference type="OrthoDB" id="9763290at2"/>
<evidence type="ECO:0000256" key="1">
    <source>
        <dbReference type="ARBA" id="ARBA00005187"/>
    </source>
</evidence>
<feature type="binding site" evidence="9">
    <location>
        <position position="100"/>
    </location>
    <ligand>
        <name>L-glutamine</name>
        <dbReference type="ChEBI" id="CHEBI:58359"/>
    </ligand>
</feature>
<evidence type="ECO:0000256" key="2">
    <source>
        <dbReference type="ARBA" id="ARBA00005752"/>
    </source>
</evidence>
<evidence type="ECO:0000313" key="11">
    <source>
        <dbReference type="EMBL" id="QBP41999.1"/>
    </source>
</evidence>
<evidence type="ECO:0000256" key="8">
    <source>
        <dbReference type="ARBA" id="ARBA00048741"/>
    </source>
</evidence>
<dbReference type="KEGG" id="panc:E2636_12935"/>
<dbReference type="SUPFAM" id="SSF52402">
    <property type="entry name" value="Adenine nucleotide alpha hydrolases-like"/>
    <property type="match status" value="1"/>
</dbReference>
<evidence type="ECO:0000256" key="7">
    <source>
        <dbReference type="ARBA" id="ARBA00022962"/>
    </source>
</evidence>
<proteinExistence type="inferred from homology"/>
<organism evidence="11 12">
    <name type="scientific">Paenisporosarcina antarctica</name>
    <dbReference type="NCBI Taxonomy" id="417367"/>
    <lineage>
        <taxon>Bacteria</taxon>
        <taxon>Bacillati</taxon>
        <taxon>Bacillota</taxon>
        <taxon>Bacilli</taxon>
        <taxon>Bacillales</taxon>
        <taxon>Caryophanaceae</taxon>
        <taxon>Paenisporosarcina</taxon>
    </lineage>
</organism>
<dbReference type="EC" id="6.3.5.4" evidence="3"/>
<dbReference type="InterPro" id="IPR033738">
    <property type="entry name" value="AsnB_N"/>
</dbReference>
<dbReference type="SUPFAM" id="SSF56235">
    <property type="entry name" value="N-terminal nucleophile aminohydrolases (Ntn hydrolases)"/>
    <property type="match status" value="1"/>
</dbReference>
<dbReference type="GO" id="GO:0005524">
    <property type="term" value="F:ATP binding"/>
    <property type="evidence" value="ECO:0007669"/>
    <property type="project" value="UniProtKB-KW"/>
</dbReference>
<dbReference type="PANTHER" id="PTHR43284">
    <property type="entry name" value="ASPARAGINE SYNTHETASE (GLUTAMINE-HYDROLYZING)"/>
    <property type="match status" value="1"/>
</dbReference>